<dbReference type="NCBIfam" id="TIGR03083">
    <property type="entry name" value="maleylpyruvate isomerase family mycothiol-dependent enzyme"/>
    <property type="match status" value="1"/>
</dbReference>
<dbReference type="PANTHER" id="PTHR40758:SF1">
    <property type="entry name" value="CONSERVED PROTEIN"/>
    <property type="match status" value="1"/>
</dbReference>
<dbReference type="PANTHER" id="PTHR40758">
    <property type="entry name" value="CONSERVED PROTEIN"/>
    <property type="match status" value="1"/>
</dbReference>
<dbReference type="InterPro" id="IPR034660">
    <property type="entry name" value="DinB/YfiT-like"/>
</dbReference>
<evidence type="ECO:0000313" key="3">
    <source>
        <dbReference type="Proteomes" id="UP000198727"/>
    </source>
</evidence>
<gene>
    <name evidence="2" type="ORF">SAMN05421810_103256</name>
</gene>
<dbReference type="InterPro" id="IPR024344">
    <property type="entry name" value="MDMPI_metal-binding"/>
</dbReference>
<evidence type="ECO:0000259" key="1">
    <source>
        <dbReference type="Pfam" id="PF11716"/>
    </source>
</evidence>
<reference evidence="3" key="1">
    <citation type="submission" date="2016-10" db="EMBL/GenBank/DDBJ databases">
        <authorList>
            <person name="Varghese N."/>
            <person name="Submissions S."/>
        </authorList>
    </citation>
    <scope>NUCLEOTIDE SEQUENCE [LARGE SCALE GENOMIC DNA]</scope>
    <source>
        <strain evidence="3">CGMCC 4.5579</strain>
    </source>
</reference>
<dbReference type="RefSeq" id="WP_166677673.1">
    <property type="nucleotide sequence ID" value="NZ_FOWW01000003.1"/>
</dbReference>
<proteinExistence type="predicted"/>
<dbReference type="Proteomes" id="UP000198727">
    <property type="component" value="Unassembled WGS sequence"/>
</dbReference>
<dbReference type="Pfam" id="PF11716">
    <property type="entry name" value="MDMPI_N"/>
    <property type="match status" value="1"/>
</dbReference>
<dbReference type="GO" id="GO:0046872">
    <property type="term" value="F:metal ion binding"/>
    <property type="evidence" value="ECO:0007669"/>
    <property type="project" value="InterPro"/>
</dbReference>
<dbReference type="InterPro" id="IPR017517">
    <property type="entry name" value="Maleyloyr_isom"/>
</dbReference>
<dbReference type="EMBL" id="FOWW01000003">
    <property type="protein sequence ID" value="SFP73741.1"/>
    <property type="molecule type" value="Genomic_DNA"/>
</dbReference>
<sequence length="262" mass="29751">MADQLCHALADDEYCRAVSAEIDRLSDIVRDVDATTPVPSCPGWTAAKLVAHTGMIHRWVDRLLRERAREPLEFTQFGRDLPTDWARYGDWLGAMAFRLPETLRGIDPNTPVWSFTDDRRAGFWPRRMLHETMVHRVDTELAAGRRPRVDTAAAVDGIDELLYLLSFGHPFRESPADLRGEGQTVYVHCPDVDVRWLIRMGPEGHAWEHLSAEPWDPPTATVRGNAAEVHLFLYNRLGRRAGRVERAGDPAVLADWLRRSAL</sequence>
<dbReference type="SUPFAM" id="SSF109854">
    <property type="entry name" value="DinB/YfiT-like putative metalloenzymes"/>
    <property type="match status" value="1"/>
</dbReference>
<feature type="domain" description="Mycothiol-dependent maleylpyruvate isomerase metal-binding" evidence="1">
    <location>
        <begin position="16"/>
        <end position="138"/>
    </location>
</feature>
<evidence type="ECO:0000313" key="2">
    <source>
        <dbReference type="EMBL" id="SFP73741.1"/>
    </source>
</evidence>
<name>A0A1I5SSY5_9PSEU</name>
<dbReference type="STRING" id="587909.SAMN05421810_103256"/>
<keyword evidence="3" id="KW-1185">Reference proteome</keyword>
<accession>A0A1I5SSY5</accession>
<dbReference type="GO" id="GO:0005886">
    <property type="term" value="C:plasma membrane"/>
    <property type="evidence" value="ECO:0007669"/>
    <property type="project" value="TreeGrafter"/>
</dbReference>
<protein>
    <submittedName>
        <fullName evidence="2">TIGR03083 family protein</fullName>
    </submittedName>
</protein>
<dbReference type="AlphaFoldDB" id="A0A1I5SSY5"/>
<organism evidence="2 3">
    <name type="scientific">Amycolatopsis arida</name>
    <dbReference type="NCBI Taxonomy" id="587909"/>
    <lineage>
        <taxon>Bacteria</taxon>
        <taxon>Bacillati</taxon>
        <taxon>Actinomycetota</taxon>
        <taxon>Actinomycetes</taxon>
        <taxon>Pseudonocardiales</taxon>
        <taxon>Pseudonocardiaceae</taxon>
        <taxon>Amycolatopsis</taxon>
    </lineage>
</organism>